<comment type="caution">
    <text evidence="2">The sequence shown here is derived from an EMBL/GenBank/DDBJ whole genome shotgun (WGS) entry which is preliminary data.</text>
</comment>
<evidence type="ECO:0000313" key="2">
    <source>
        <dbReference type="EMBL" id="MFB9071957.1"/>
    </source>
</evidence>
<evidence type="ECO:0000256" key="1">
    <source>
        <dbReference type="SAM" id="MobiDB-lite"/>
    </source>
</evidence>
<evidence type="ECO:0000313" key="3">
    <source>
        <dbReference type="Proteomes" id="UP001589575"/>
    </source>
</evidence>
<sequence>MGVRPGQQDPGLLEQLTDRPGQVPAGQAVVVHSEHPGPLSRGRAEPRAVVLISGVEGASRERHRAQGGGPGPVAQQGLHPVQPVPDHSHGGGTTRGPRAPLPVHPPAASGHVLVLRQLEEPGHQGASGAAHRAVTDGQPGPRSRPCRARYRSRCSVRCRRDPGRRLGRRRSFRLWPGLGG</sequence>
<gene>
    <name evidence="2" type="ORF">ACFFX0_12375</name>
</gene>
<dbReference type="Proteomes" id="UP001589575">
    <property type="component" value="Unassembled WGS sequence"/>
</dbReference>
<accession>A0ABV5FZ57</accession>
<keyword evidence="3" id="KW-1185">Reference proteome</keyword>
<proteinExistence type="predicted"/>
<dbReference type="EMBL" id="JBHMFI010000001">
    <property type="protein sequence ID" value="MFB9071957.1"/>
    <property type="molecule type" value="Genomic_DNA"/>
</dbReference>
<feature type="region of interest" description="Disordered" evidence="1">
    <location>
        <begin position="122"/>
        <end position="149"/>
    </location>
</feature>
<name>A0ABV5FZ57_9MICC</name>
<feature type="region of interest" description="Disordered" evidence="1">
    <location>
        <begin position="1"/>
        <end position="27"/>
    </location>
</feature>
<organism evidence="2 3">
    <name type="scientific">Citricoccus parietis</name>
    <dbReference type="NCBI Taxonomy" id="592307"/>
    <lineage>
        <taxon>Bacteria</taxon>
        <taxon>Bacillati</taxon>
        <taxon>Actinomycetota</taxon>
        <taxon>Actinomycetes</taxon>
        <taxon>Micrococcales</taxon>
        <taxon>Micrococcaceae</taxon>
        <taxon>Citricoccus</taxon>
    </lineage>
</organism>
<protein>
    <submittedName>
        <fullName evidence="2">Uncharacterized protein</fullName>
    </submittedName>
</protein>
<reference evidence="2 3" key="1">
    <citation type="submission" date="2024-09" db="EMBL/GenBank/DDBJ databases">
        <authorList>
            <person name="Sun Q."/>
            <person name="Mori K."/>
        </authorList>
    </citation>
    <scope>NUCLEOTIDE SEQUENCE [LARGE SCALE GENOMIC DNA]</scope>
    <source>
        <strain evidence="2 3">CCM 7609</strain>
    </source>
</reference>
<feature type="region of interest" description="Disordered" evidence="1">
    <location>
        <begin position="55"/>
        <end position="107"/>
    </location>
</feature>